<dbReference type="HAMAP" id="MF_01844">
    <property type="entry name" value="NhaA"/>
    <property type="match status" value="1"/>
</dbReference>
<dbReference type="Pfam" id="PF06965">
    <property type="entry name" value="Na_H_antiport_1"/>
    <property type="match status" value="1"/>
</dbReference>
<feature type="transmembrane region" description="Helical" evidence="12">
    <location>
        <begin position="169"/>
        <end position="189"/>
    </location>
</feature>
<keyword evidence="3 12" id="KW-0813">Transport</keyword>
<evidence type="ECO:0000256" key="7">
    <source>
        <dbReference type="ARBA" id="ARBA00022989"/>
    </source>
</evidence>
<feature type="transmembrane region" description="Helical" evidence="12">
    <location>
        <begin position="77"/>
        <end position="95"/>
    </location>
</feature>
<evidence type="ECO:0000256" key="8">
    <source>
        <dbReference type="ARBA" id="ARBA00023053"/>
    </source>
</evidence>
<evidence type="ECO:0000256" key="10">
    <source>
        <dbReference type="ARBA" id="ARBA00023136"/>
    </source>
</evidence>
<feature type="transmembrane region" description="Helical" evidence="12">
    <location>
        <begin position="335"/>
        <end position="359"/>
    </location>
</feature>
<comment type="similarity">
    <text evidence="2">In the N-terminal section; belongs to the NhaA Na(+)/H(+) (TC 2.A.33) antiporter family.</text>
</comment>
<dbReference type="Gene3D" id="1.20.1530.10">
    <property type="entry name" value="Na+/H+ antiporter like domain"/>
    <property type="match status" value="1"/>
</dbReference>
<keyword evidence="15" id="KW-1185">Reference proteome</keyword>
<dbReference type="InterPro" id="IPR013766">
    <property type="entry name" value="Thioredoxin_domain"/>
</dbReference>
<evidence type="ECO:0000256" key="9">
    <source>
        <dbReference type="ARBA" id="ARBA00023065"/>
    </source>
</evidence>
<dbReference type="Gene3D" id="3.40.30.10">
    <property type="entry name" value="Glutaredoxin"/>
    <property type="match status" value="1"/>
</dbReference>
<feature type="transmembrane region" description="Helical" evidence="12">
    <location>
        <begin position="410"/>
        <end position="428"/>
    </location>
</feature>
<dbReference type="InterPro" id="IPR004670">
    <property type="entry name" value="NhaA"/>
</dbReference>
<proteinExistence type="inferred from homology"/>
<keyword evidence="11 12" id="KW-0739">Sodium transport</keyword>
<dbReference type="PANTHER" id="PTHR30341">
    <property type="entry name" value="SODIUM ION/PROTON ANTIPORTER NHAA-RELATED"/>
    <property type="match status" value="1"/>
</dbReference>
<feature type="transmembrane region" description="Helical" evidence="12">
    <location>
        <begin position="371"/>
        <end position="398"/>
    </location>
</feature>
<feature type="transmembrane region" description="Helical" evidence="12">
    <location>
        <begin position="24"/>
        <end position="46"/>
    </location>
</feature>
<protein>
    <recommendedName>
        <fullName evidence="12">Na(+)/H(+) antiporter NhaA</fullName>
    </recommendedName>
    <alternativeName>
        <fullName evidence="12">Sodium/proton antiporter NhaA</fullName>
    </alternativeName>
</protein>
<dbReference type="GO" id="GO:0015385">
    <property type="term" value="F:sodium:proton antiporter activity"/>
    <property type="evidence" value="ECO:0007669"/>
    <property type="project" value="TreeGrafter"/>
</dbReference>
<evidence type="ECO:0000313" key="15">
    <source>
        <dbReference type="Proteomes" id="UP000005143"/>
    </source>
</evidence>
<keyword evidence="7 12" id="KW-1133">Transmembrane helix</keyword>
<feature type="transmembrane region" description="Helical" evidence="12">
    <location>
        <begin position="107"/>
        <end position="130"/>
    </location>
</feature>
<dbReference type="PANTHER" id="PTHR30341:SF0">
    <property type="entry name" value="NA(+)_H(+) ANTIPORTER NHAA"/>
    <property type="match status" value="1"/>
</dbReference>
<organism evidence="14 15">
    <name type="scientific">Patulibacter medicamentivorans</name>
    <dbReference type="NCBI Taxonomy" id="1097667"/>
    <lineage>
        <taxon>Bacteria</taxon>
        <taxon>Bacillati</taxon>
        <taxon>Actinomycetota</taxon>
        <taxon>Thermoleophilia</taxon>
        <taxon>Solirubrobacterales</taxon>
        <taxon>Patulibacteraceae</taxon>
        <taxon>Patulibacter</taxon>
    </lineage>
</organism>
<dbReference type="InterPro" id="IPR036249">
    <property type="entry name" value="Thioredoxin-like_sf"/>
</dbReference>
<keyword evidence="8 12" id="KW-0915">Sodium</keyword>
<evidence type="ECO:0000259" key="13">
    <source>
        <dbReference type="PROSITE" id="PS51352"/>
    </source>
</evidence>
<dbReference type="AlphaFoldDB" id="H0EB28"/>
<dbReference type="EMBL" id="AGUD01000303">
    <property type="protein sequence ID" value="EHN09103.1"/>
    <property type="molecule type" value="Genomic_DNA"/>
</dbReference>
<keyword evidence="10 12" id="KW-0472">Membrane</keyword>
<dbReference type="InterPro" id="IPR023171">
    <property type="entry name" value="Na/H_antiporter_dom_sf"/>
</dbReference>
<dbReference type="PROSITE" id="PS51352">
    <property type="entry name" value="THIOREDOXIN_2"/>
    <property type="match status" value="1"/>
</dbReference>
<evidence type="ECO:0000256" key="1">
    <source>
        <dbReference type="ARBA" id="ARBA00004429"/>
    </source>
</evidence>
<dbReference type="OrthoDB" id="117402at2"/>
<dbReference type="Proteomes" id="UP000005143">
    <property type="component" value="Unassembled WGS sequence"/>
</dbReference>
<keyword evidence="5 12" id="KW-1003">Cell membrane</keyword>
<dbReference type="Pfam" id="PF13462">
    <property type="entry name" value="Thioredoxin_4"/>
    <property type="match status" value="1"/>
</dbReference>
<comment type="function">
    <text evidence="12">Na(+)/H(+) antiporter that extrudes sodium in exchange for external protons.</text>
</comment>
<evidence type="ECO:0000256" key="6">
    <source>
        <dbReference type="ARBA" id="ARBA00022692"/>
    </source>
</evidence>
<dbReference type="GO" id="GO:0005886">
    <property type="term" value="C:plasma membrane"/>
    <property type="evidence" value="ECO:0007669"/>
    <property type="project" value="UniProtKB-SubCell"/>
</dbReference>
<dbReference type="InterPro" id="IPR012336">
    <property type="entry name" value="Thioredoxin-like_fold"/>
</dbReference>
<reference evidence="14 15" key="1">
    <citation type="journal article" date="2013" name="Biodegradation">
        <title>Quantitative proteomic analysis of ibuprofen-degrading Patulibacter sp. strain I11.</title>
        <authorList>
            <person name="Almeida B."/>
            <person name="Kjeldal H."/>
            <person name="Lolas I."/>
            <person name="Knudsen A.D."/>
            <person name="Carvalho G."/>
            <person name="Nielsen K.L."/>
            <person name="Barreto Crespo M.T."/>
            <person name="Stensballe A."/>
            <person name="Nielsen J.L."/>
        </authorList>
    </citation>
    <scope>NUCLEOTIDE SEQUENCE [LARGE SCALE GENOMIC DNA]</scope>
    <source>
        <strain evidence="14 15">I11</strain>
    </source>
</reference>
<evidence type="ECO:0000256" key="11">
    <source>
        <dbReference type="ARBA" id="ARBA00023201"/>
    </source>
</evidence>
<comment type="similarity">
    <text evidence="12">Belongs to the NhaA Na(+)/H(+) (TC 2.A.33) antiporter family.</text>
</comment>
<comment type="catalytic activity">
    <reaction evidence="12">
        <text>Na(+)(in) + 2 H(+)(out) = Na(+)(out) + 2 H(+)(in)</text>
        <dbReference type="Rhea" id="RHEA:29251"/>
        <dbReference type="ChEBI" id="CHEBI:15378"/>
        <dbReference type="ChEBI" id="CHEBI:29101"/>
    </reaction>
</comment>
<evidence type="ECO:0000256" key="2">
    <source>
        <dbReference type="ARBA" id="ARBA00007006"/>
    </source>
</evidence>
<feature type="domain" description="Thioredoxin" evidence="13">
    <location>
        <begin position="425"/>
        <end position="621"/>
    </location>
</feature>
<gene>
    <name evidence="12" type="primary">nhaA</name>
    <name evidence="14" type="ORF">PAI11_40530</name>
</gene>
<evidence type="ECO:0000256" key="5">
    <source>
        <dbReference type="ARBA" id="ARBA00022475"/>
    </source>
</evidence>
<evidence type="ECO:0000256" key="12">
    <source>
        <dbReference type="HAMAP-Rule" id="MF_01844"/>
    </source>
</evidence>
<dbReference type="GO" id="GO:0006885">
    <property type="term" value="P:regulation of pH"/>
    <property type="evidence" value="ECO:0007669"/>
    <property type="project" value="InterPro"/>
</dbReference>
<keyword evidence="6 12" id="KW-0812">Transmembrane</keyword>
<evidence type="ECO:0000313" key="14">
    <source>
        <dbReference type="EMBL" id="EHN09103.1"/>
    </source>
</evidence>
<evidence type="ECO:0000256" key="4">
    <source>
        <dbReference type="ARBA" id="ARBA00022449"/>
    </source>
</evidence>
<comment type="caution">
    <text evidence="14">The sequence shown here is derived from an EMBL/GenBank/DDBJ whole genome shotgun (WGS) entry which is preliminary data.</text>
</comment>
<evidence type="ECO:0000256" key="3">
    <source>
        <dbReference type="ARBA" id="ARBA00022448"/>
    </source>
</evidence>
<feature type="transmembrane region" description="Helical" evidence="12">
    <location>
        <begin position="195"/>
        <end position="214"/>
    </location>
</feature>
<sequence>MATATSTAGRTAWARNLAAPIRGFLHAEIGGSLILVAAIALALLWANLAPHSYEQLWETKATIAVGDHRLSTDLRGWINEGLMTLFFLVVGLEAKRELDVGELRERARLAVPAMAAFGGMAVAAAVYLLINAGGPGASGWGAAVSTDTALALGALSLVTRGRGLRARVFLLSMVVSDDLVALLIIALAYTETVSLTALAIALALFGVLIALRFAGTSWRAPTAILAGFGVWLAMFESGVDPVIAGLAIGLVTSAYPPARDDLERTTELARSFREQPTPELAYSARASMTAAISANERLQYLLHPWTSRVIVPLFALANAGVHLDGDLLSAASTSSITIGLVVAFVVAKPLGVLAATWVATRPAFGGTRPTLTWPALAVTASSAGVGFTVSLLVASLAFDGALLEQAKVGVLLTALLSPLVAWLAVRAMRRLPAEVRARQLEGTAPQIVDLSDEIDPDRDHVRGAPDAPVTLLEYGDLECPYCRDAWPVVHELQEQFGDELRYVFRHLPLSDVHPGAQMAAEATEAAAAQGAFWEMHERLLHDHDALTIADLHRHATELGLDVERFTDDLRRRRHAPRIARDVQSADASGVSGTPTFFINGRRHRGAYDGAALAAALRAAALRPVRS</sequence>
<accession>H0EB28</accession>
<dbReference type="SUPFAM" id="SSF52833">
    <property type="entry name" value="Thioredoxin-like"/>
    <property type="match status" value="1"/>
</dbReference>
<name>H0EB28_9ACTN</name>
<keyword evidence="4 12" id="KW-0050">Antiport</keyword>
<keyword evidence="9 12" id="KW-0406">Ion transport</keyword>
<comment type="subcellular location">
    <subcellularLocation>
        <location evidence="1">Cell inner membrane</location>
        <topology evidence="1">Multi-pass membrane protein</topology>
    </subcellularLocation>
    <subcellularLocation>
        <location evidence="12">Cell membrane</location>
        <topology evidence="12">Multi-pass membrane protein</topology>
    </subcellularLocation>
</comment>
<feature type="transmembrane region" description="Helical" evidence="12">
    <location>
        <begin position="136"/>
        <end position="157"/>
    </location>
</feature>
<dbReference type="PATRIC" id="fig|1097667.3.peg.4018"/>